<accession>A0ABD3QK98</accession>
<evidence type="ECO:0000313" key="4">
    <source>
        <dbReference type="Proteomes" id="UP001530400"/>
    </source>
</evidence>
<feature type="region of interest" description="Disordered" evidence="1">
    <location>
        <begin position="36"/>
        <end position="63"/>
    </location>
</feature>
<name>A0ABD3QK98_9STRA</name>
<keyword evidence="2" id="KW-0732">Signal</keyword>
<keyword evidence="4" id="KW-1185">Reference proteome</keyword>
<comment type="caution">
    <text evidence="3">The sequence shown here is derived from an EMBL/GenBank/DDBJ whole genome shotgun (WGS) entry which is preliminary data.</text>
</comment>
<reference evidence="3 4" key="1">
    <citation type="submission" date="2024-10" db="EMBL/GenBank/DDBJ databases">
        <title>Updated reference genomes for cyclostephanoid diatoms.</title>
        <authorList>
            <person name="Roberts W.R."/>
            <person name="Alverson A.J."/>
        </authorList>
    </citation>
    <scope>NUCLEOTIDE SEQUENCE [LARGE SCALE GENOMIC DNA]</scope>
    <source>
        <strain evidence="3 4">AJA010-31</strain>
    </source>
</reference>
<dbReference type="EMBL" id="JALLPJ020000150">
    <property type="protein sequence ID" value="KAL3800873.1"/>
    <property type="molecule type" value="Genomic_DNA"/>
</dbReference>
<protein>
    <submittedName>
        <fullName evidence="3">Uncharacterized protein</fullName>
    </submittedName>
</protein>
<feature type="compositionally biased region" description="Polar residues" evidence="1">
    <location>
        <begin position="36"/>
        <end position="53"/>
    </location>
</feature>
<dbReference type="AlphaFoldDB" id="A0ABD3QK98"/>
<feature type="compositionally biased region" description="Polar residues" evidence="1">
    <location>
        <begin position="434"/>
        <end position="443"/>
    </location>
</feature>
<organism evidence="3 4">
    <name type="scientific">Cyclotella atomus</name>
    <dbReference type="NCBI Taxonomy" id="382360"/>
    <lineage>
        <taxon>Eukaryota</taxon>
        <taxon>Sar</taxon>
        <taxon>Stramenopiles</taxon>
        <taxon>Ochrophyta</taxon>
        <taxon>Bacillariophyta</taxon>
        <taxon>Coscinodiscophyceae</taxon>
        <taxon>Thalassiosirophycidae</taxon>
        <taxon>Stephanodiscales</taxon>
        <taxon>Stephanodiscaceae</taxon>
        <taxon>Cyclotella</taxon>
    </lineage>
</organism>
<gene>
    <name evidence="3" type="ORF">ACHAWO_008823</name>
</gene>
<feature type="region of interest" description="Disordered" evidence="1">
    <location>
        <begin position="412"/>
        <end position="466"/>
    </location>
</feature>
<evidence type="ECO:0000256" key="1">
    <source>
        <dbReference type="SAM" id="MobiDB-lite"/>
    </source>
</evidence>
<sequence length="625" mass="65492">MKLLNASSLLLLLWQHHAASQPATLSDESAARNLATRKTLSSKAAKTGKSNKASKSDPEDPPVEYEVWASDQSNSVAGQTSAGVKGSFLWIWDSASIRGQIAGLQDATPLSCSPLKTTGPCDLLDIFPQDLTNEDGETLGSLSGFGRLHGVTKDPSNRYVAANIFAPAGGFVGVIDTMTKEAIALFRVTKNTGTSDGRSVHMSFWTADNKSIIVANLNGKMIERIDVTMDETGVIHDLKFNTDAGIYLGLGWSLTNKATAFSGKNAFGNPLIGSVVGTYQGGTLSCAHHLVKLLYFTIHLHYSLLIKWTDTGDLTPAGKLKETADRPNNVPICPIPSSNNNGYITLGGGGLFVLKLDTTPMKIIAEYGNGVVNGAGCGGVEANGSMFVNAGVSASGAGATQSTFTLYSFDDSEFDSSPTSPQENTPMPALVFKDSTNTNTLGNQDGPGETNESGQIPGTTTRRDSHGAAVTIDGSYVHAVDRIGNVMEVFDTVTKQRVNTYDLVSSDGKSGSSGPAGACLARSVLDDSNLTLNDPAPDLMEITPDGKYLMVAFRGPTPVTVNHSAQGSCPGVGIIEITEDGMAGKLVDVLRATNKVDTYVGATPGGVNYAGAERSDVHGAIVIAR</sequence>
<dbReference type="Proteomes" id="UP001530400">
    <property type="component" value="Unassembled WGS sequence"/>
</dbReference>
<feature type="chain" id="PRO_5044765133" evidence="2">
    <location>
        <begin position="21"/>
        <end position="625"/>
    </location>
</feature>
<feature type="compositionally biased region" description="Polar residues" evidence="1">
    <location>
        <begin position="415"/>
        <end position="425"/>
    </location>
</feature>
<dbReference type="SUPFAM" id="SSF82171">
    <property type="entry name" value="DPP6 N-terminal domain-like"/>
    <property type="match status" value="1"/>
</dbReference>
<feature type="compositionally biased region" description="Polar residues" evidence="1">
    <location>
        <begin position="450"/>
        <end position="460"/>
    </location>
</feature>
<proteinExistence type="predicted"/>
<evidence type="ECO:0000313" key="3">
    <source>
        <dbReference type="EMBL" id="KAL3800873.1"/>
    </source>
</evidence>
<feature type="signal peptide" evidence="2">
    <location>
        <begin position="1"/>
        <end position="20"/>
    </location>
</feature>
<evidence type="ECO:0000256" key="2">
    <source>
        <dbReference type="SAM" id="SignalP"/>
    </source>
</evidence>